<dbReference type="SMART" id="SM00267">
    <property type="entry name" value="GGDEF"/>
    <property type="match status" value="1"/>
</dbReference>
<dbReference type="FunFam" id="3.30.70.270:FF:000001">
    <property type="entry name" value="Diguanylate cyclase domain protein"/>
    <property type="match status" value="1"/>
</dbReference>
<dbReference type="GO" id="GO:0005886">
    <property type="term" value="C:plasma membrane"/>
    <property type="evidence" value="ECO:0007669"/>
    <property type="project" value="TreeGrafter"/>
</dbReference>
<dbReference type="NCBIfam" id="TIGR00254">
    <property type="entry name" value="GGDEF"/>
    <property type="match status" value="1"/>
</dbReference>
<evidence type="ECO:0000313" key="4">
    <source>
        <dbReference type="EMBL" id="SMF21716.1"/>
    </source>
</evidence>
<dbReference type="Pfam" id="PF00990">
    <property type="entry name" value="GGDEF"/>
    <property type="match status" value="1"/>
</dbReference>
<protein>
    <recommendedName>
        <fullName evidence="1">diguanylate cyclase</fullName>
        <ecNumber evidence="1">2.7.7.65</ecNumber>
    </recommendedName>
</protein>
<dbReference type="InterPro" id="IPR050469">
    <property type="entry name" value="Diguanylate_Cyclase"/>
</dbReference>
<dbReference type="AlphaFoldDB" id="A0A1Y6BUA8"/>
<dbReference type="RefSeq" id="WP_143596211.1">
    <property type="nucleotide sequence ID" value="NZ_FWZX01000007.1"/>
</dbReference>
<dbReference type="InterPro" id="IPR029787">
    <property type="entry name" value="Nucleotide_cyclase"/>
</dbReference>
<feature type="domain" description="GGDEF" evidence="3">
    <location>
        <begin position="110"/>
        <end position="240"/>
    </location>
</feature>
<dbReference type="Gene3D" id="3.30.70.270">
    <property type="match status" value="1"/>
</dbReference>
<organism evidence="4 5">
    <name type="scientific">Tistlia consotensis USBA 355</name>
    <dbReference type="NCBI Taxonomy" id="560819"/>
    <lineage>
        <taxon>Bacteria</taxon>
        <taxon>Pseudomonadati</taxon>
        <taxon>Pseudomonadota</taxon>
        <taxon>Alphaproteobacteria</taxon>
        <taxon>Rhodospirillales</taxon>
        <taxon>Rhodovibrionaceae</taxon>
        <taxon>Tistlia</taxon>
    </lineage>
</organism>
<gene>
    <name evidence="4" type="ORF">SAMN05428998_107125</name>
</gene>
<dbReference type="PANTHER" id="PTHR45138:SF24">
    <property type="entry name" value="DIGUANYLATE CYCLASE DGCC-RELATED"/>
    <property type="match status" value="1"/>
</dbReference>
<accession>A0A1Y6BUA8</accession>
<dbReference type="SUPFAM" id="SSF55073">
    <property type="entry name" value="Nucleotide cyclase"/>
    <property type="match status" value="1"/>
</dbReference>
<dbReference type="EMBL" id="FWZX01000007">
    <property type="protein sequence ID" value="SMF21716.1"/>
    <property type="molecule type" value="Genomic_DNA"/>
</dbReference>
<dbReference type="GO" id="GO:0043709">
    <property type="term" value="P:cell adhesion involved in single-species biofilm formation"/>
    <property type="evidence" value="ECO:0007669"/>
    <property type="project" value="TreeGrafter"/>
</dbReference>
<dbReference type="InterPro" id="IPR043128">
    <property type="entry name" value="Rev_trsase/Diguanyl_cyclase"/>
</dbReference>
<evidence type="ECO:0000313" key="5">
    <source>
        <dbReference type="Proteomes" id="UP000192917"/>
    </source>
</evidence>
<dbReference type="STRING" id="560819.SAMN05428998_107125"/>
<evidence type="ECO:0000256" key="1">
    <source>
        <dbReference type="ARBA" id="ARBA00012528"/>
    </source>
</evidence>
<dbReference type="PANTHER" id="PTHR45138">
    <property type="entry name" value="REGULATORY COMPONENTS OF SENSORY TRANSDUCTION SYSTEM"/>
    <property type="match status" value="1"/>
</dbReference>
<dbReference type="EC" id="2.7.7.65" evidence="1"/>
<evidence type="ECO:0000259" key="3">
    <source>
        <dbReference type="PROSITE" id="PS50887"/>
    </source>
</evidence>
<evidence type="ECO:0000256" key="2">
    <source>
        <dbReference type="SAM" id="Coils"/>
    </source>
</evidence>
<proteinExistence type="predicted"/>
<dbReference type="CDD" id="cd01949">
    <property type="entry name" value="GGDEF"/>
    <property type="match status" value="1"/>
</dbReference>
<name>A0A1Y6BUA8_9PROT</name>
<sequence length="240" mass="26743">MPDGAAMPLTAFEISQERGTASLLDFDGVALKLRRLAERMADQIDPDARAAAEELLAAAEEAERALVDRSRRIRQLENLSITDELTGLLNRRGFQEMLRRALADAERHGEEGLLLLCDLDHFKATNDSYGHLAGDSVLSAVAETLRRSTRRNDAVARLGGDEFAVLMPKTPVARAERLAAKLSDAVNHLLVPWGHKKIPVAASFGWESYDPKSRPDRLFFLADRKLYRCKRPHAPDIVEH</sequence>
<dbReference type="PROSITE" id="PS50887">
    <property type="entry name" value="GGDEF"/>
    <property type="match status" value="1"/>
</dbReference>
<keyword evidence="2" id="KW-0175">Coiled coil</keyword>
<feature type="coiled-coil region" evidence="2">
    <location>
        <begin position="49"/>
        <end position="79"/>
    </location>
</feature>
<reference evidence="4 5" key="1">
    <citation type="submission" date="2017-04" db="EMBL/GenBank/DDBJ databases">
        <authorList>
            <person name="Afonso C.L."/>
            <person name="Miller P.J."/>
            <person name="Scott M.A."/>
            <person name="Spackman E."/>
            <person name="Goraichik I."/>
            <person name="Dimitrov K.M."/>
            <person name="Suarez D.L."/>
            <person name="Swayne D.E."/>
        </authorList>
    </citation>
    <scope>NUCLEOTIDE SEQUENCE [LARGE SCALE GENOMIC DNA]</scope>
    <source>
        <strain evidence="4 5">USBA 355</strain>
    </source>
</reference>
<keyword evidence="5" id="KW-1185">Reference proteome</keyword>
<dbReference type="Proteomes" id="UP000192917">
    <property type="component" value="Unassembled WGS sequence"/>
</dbReference>
<dbReference type="GO" id="GO:0052621">
    <property type="term" value="F:diguanylate cyclase activity"/>
    <property type="evidence" value="ECO:0007669"/>
    <property type="project" value="UniProtKB-EC"/>
</dbReference>
<dbReference type="InterPro" id="IPR000160">
    <property type="entry name" value="GGDEF_dom"/>
</dbReference>
<dbReference type="GO" id="GO:1902201">
    <property type="term" value="P:negative regulation of bacterial-type flagellum-dependent cell motility"/>
    <property type="evidence" value="ECO:0007669"/>
    <property type="project" value="TreeGrafter"/>
</dbReference>